<evidence type="ECO:0008006" key="4">
    <source>
        <dbReference type="Google" id="ProtNLM"/>
    </source>
</evidence>
<reference evidence="2 3" key="1">
    <citation type="submission" date="2016-04" db="EMBL/GenBank/DDBJ databases">
        <authorList>
            <person name="Chen L."/>
            <person name="Zhuang W."/>
            <person name="Wang G."/>
        </authorList>
    </citation>
    <scope>NUCLEOTIDE SEQUENCE [LARGE SCALE GENOMIC DNA]</scope>
    <source>
        <strain evidence="3">GR20</strain>
    </source>
</reference>
<evidence type="ECO:0000313" key="2">
    <source>
        <dbReference type="EMBL" id="OQP52235.1"/>
    </source>
</evidence>
<organism evidence="2 3">
    <name type="scientific">Niastella koreensis</name>
    <dbReference type="NCBI Taxonomy" id="354356"/>
    <lineage>
        <taxon>Bacteria</taxon>
        <taxon>Pseudomonadati</taxon>
        <taxon>Bacteroidota</taxon>
        <taxon>Chitinophagia</taxon>
        <taxon>Chitinophagales</taxon>
        <taxon>Chitinophagaceae</taxon>
        <taxon>Niastella</taxon>
    </lineage>
</organism>
<name>A0ABX3P0G7_9BACT</name>
<feature type="chain" id="PRO_5045146915" description="Lipoprotein" evidence="1">
    <location>
        <begin position="28"/>
        <end position="487"/>
    </location>
</feature>
<dbReference type="RefSeq" id="WP_014220280.1">
    <property type="nucleotide sequence ID" value="NZ_LWBO01000004.1"/>
</dbReference>
<gene>
    <name evidence="2" type="ORF">A4D02_23870</name>
</gene>
<evidence type="ECO:0000313" key="3">
    <source>
        <dbReference type="Proteomes" id="UP000192277"/>
    </source>
</evidence>
<protein>
    <recommendedName>
        <fullName evidence="4">Lipoprotein</fullName>
    </recommendedName>
</protein>
<comment type="caution">
    <text evidence="2">The sequence shown here is derived from an EMBL/GenBank/DDBJ whole genome shotgun (WGS) entry which is preliminary data.</text>
</comment>
<proteinExistence type="predicted"/>
<feature type="signal peptide" evidence="1">
    <location>
        <begin position="1"/>
        <end position="27"/>
    </location>
</feature>
<accession>A0ABX3P0G7</accession>
<dbReference type="EMBL" id="LWBO01000004">
    <property type="protein sequence ID" value="OQP52235.1"/>
    <property type="molecule type" value="Genomic_DNA"/>
</dbReference>
<dbReference type="Proteomes" id="UP000192277">
    <property type="component" value="Unassembled WGS sequence"/>
</dbReference>
<dbReference type="PROSITE" id="PS51257">
    <property type="entry name" value="PROKAR_LIPOPROTEIN"/>
    <property type="match status" value="1"/>
</dbReference>
<keyword evidence="1" id="KW-0732">Signal</keyword>
<sequence length="487" mass="54100">MRKQLIIFPPKLAVAALIFSFSFISCDKDKDSTDKTVQVEETATAGNGAQPVITIAANAVVPPTKTQFNFIFDWEQVQYMPVMPGQPAVPVPWSDQTTRNYDPGLRYDYKKSDGWELVYNNFSDSQNIDNRIFILYNKFRGVLRYYTYNTTASNPAVTNYRSLINELSIRSAGPTSNILNYADQLVVDMNQKSNNVSLVEPWPISQNGWYISQFEMAYDRNLIDLDWHTFSLSWNLAFAWVMELSLNNKQAGNKMIFLQKPGLSFNDNSSRGITIGSNMQAHVKSVSGLDELSGVFSNSVISNLKQTIFDSTAGNKLNATLVPKLGLADSKVDVPALIRLDYNVVGYVGNLSLSAPGLDNSRIIGLGPVFNEPMGIFYLGAPPIIQHTKVAGSLPEQYTLDVASLEYIINPFIQNYATVRNFRQEIVAVAGNETLNYTEARLYQGQQLKASAPITILGVRVSLEVVPKNGSAPIKIIKTFKANLHNS</sequence>
<keyword evidence="3" id="KW-1185">Reference proteome</keyword>
<evidence type="ECO:0000256" key="1">
    <source>
        <dbReference type="SAM" id="SignalP"/>
    </source>
</evidence>